<dbReference type="Proteomes" id="UP001162483">
    <property type="component" value="Unassembled WGS sequence"/>
</dbReference>
<keyword evidence="2" id="KW-1185">Reference proteome</keyword>
<proteinExistence type="predicted"/>
<organism evidence="1 2">
    <name type="scientific">Staurois parvus</name>
    <dbReference type="NCBI Taxonomy" id="386267"/>
    <lineage>
        <taxon>Eukaryota</taxon>
        <taxon>Metazoa</taxon>
        <taxon>Chordata</taxon>
        <taxon>Craniata</taxon>
        <taxon>Vertebrata</taxon>
        <taxon>Euteleostomi</taxon>
        <taxon>Amphibia</taxon>
        <taxon>Batrachia</taxon>
        <taxon>Anura</taxon>
        <taxon>Neobatrachia</taxon>
        <taxon>Ranoidea</taxon>
        <taxon>Ranidae</taxon>
        <taxon>Staurois</taxon>
    </lineage>
</organism>
<evidence type="ECO:0000313" key="1">
    <source>
        <dbReference type="EMBL" id="CAI9592013.1"/>
    </source>
</evidence>
<dbReference type="EMBL" id="CATNWA010016365">
    <property type="protein sequence ID" value="CAI9592013.1"/>
    <property type="molecule type" value="Genomic_DNA"/>
</dbReference>
<gene>
    <name evidence="1" type="ORF">SPARVUS_LOCUS11302436</name>
</gene>
<name>A0ABN9F5Q6_9NEOB</name>
<comment type="caution">
    <text evidence="1">The sequence shown here is derived from an EMBL/GenBank/DDBJ whole genome shotgun (WGS) entry which is preliminary data.</text>
</comment>
<evidence type="ECO:0000313" key="2">
    <source>
        <dbReference type="Proteomes" id="UP001162483"/>
    </source>
</evidence>
<protein>
    <submittedName>
        <fullName evidence="1">Uncharacterized protein</fullName>
    </submittedName>
</protein>
<reference evidence="1" key="1">
    <citation type="submission" date="2023-05" db="EMBL/GenBank/DDBJ databases">
        <authorList>
            <person name="Stuckert A."/>
        </authorList>
    </citation>
    <scope>NUCLEOTIDE SEQUENCE</scope>
</reference>
<sequence length="131" mass="14025">MKSAVSKMLEERLAVLLLQVDAVEHDNIKPLDDCQKLLEHGVSTAEDLLREGEGVVSGEAGGDHEDLCHFTKQGSSHPTGQCSGGGCHHYVEGYPCLSAQWMTLSCVARDQICSHGFGGLQASQCRWGGAD</sequence>
<accession>A0ABN9F5Q6</accession>